<dbReference type="EMBL" id="QFOZ01000011">
    <property type="protein sequence ID" value="PZP88448.1"/>
    <property type="molecule type" value="Genomic_DNA"/>
</dbReference>
<evidence type="ECO:0000313" key="3">
    <source>
        <dbReference type="Proteomes" id="UP000248606"/>
    </source>
</evidence>
<dbReference type="SUPFAM" id="SSF52821">
    <property type="entry name" value="Rhodanese/Cell cycle control phosphatase"/>
    <property type="match status" value="1"/>
</dbReference>
<gene>
    <name evidence="2" type="ORF">DI579_06140</name>
</gene>
<dbReference type="InterPro" id="IPR036873">
    <property type="entry name" value="Rhodanese-like_dom_sf"/>
</dbReference>
<protein>
    <recommendedName>
        <fullName evidence="1">Rhodanese domain-containing protein</fullName>
    </recommendedName>
</protein>
<dbReference type="AlphaFoldDB" id="A0A2W5IAY3"/>
<feature type="domain" description="Rhodanese" evidence="1">
    <location>
        <begin position="18"/>
        <end position="80"/>
    </location>
</feature>
<evidence type="ECO:0000313" key="2">
    <source>
        <dbReference type="EMBL" id="PZP88448.1"/>
    </source>
</evidence>
<dbReference type="Pfam" id="PF00581">
    <property type="entry name" value="Rhodanese"/>
    <property type="match status" value="1"/>
</dbReference>
<dbReference type="InterPro" id="IPR001763">
    <property type="entry name" value="Rhodanese-like_dom"/>
</dbReference>
<proteinExistence type="predicted"/>
<dbReference type="PANTHER" id="PTHR43031">
    <property type="entry name" value="FAD-DEPENDENT OXIDOREDUCTASE"/>
    <property type="match status" value="1"/>
</dbReference>
<dbReference type="Gene3D" id="3.40.250.10">
    <property type="entry name" value="Rhodanese-like domain"/>
    <property type="match status" value="1"/>
</dbReference>
<dbReference type="SMART" id="SM00450">
    <property type="entry name" value="RHOD"/>
    <property type="match status" value="1"/>
</dbReference>
<dbReference type="PROSITE" id="PS50206">
    <property type="entry name" value="RHODANESE_3"/>
    <property type="match status" value="1"/>
</dbReference>
<dbReference type="CDD" id="cd00158">
    <property type="entry name" value="RHOD"/>
    <property type="match status" value="1"/>
</dbReference>
<organism evidence="2 3">
    <name type="scientific">Lawsonella clevelandensis</name>
    <dbReference type="NCBI Taxonomy" id="1528099"/>
    <lineage>
        <taxon>Bacteria</taxon>
        <taxon>Bacillati</taxon>
        <taxon>Actinomycetota</taxon>
        <taxon>Actinomycetes</taxon>
        <taxon>Mycobacteriales</taxon>
        <taxon>Lawsonellaceae</taxon>
        <taxon>Lawsonella</taxon>
    </lineage>
</organism>
<dbReference type="Proteomes" id="UP000248606">
    <property type="component" value="Unassembled WGS sequence"/>
</dbReference>
<sequence>MPVTVNTFRDLQERLNNGTTPPLILDVREPDEWDESHLLAATNIPLGDIPSRTKDIPAGEVWVHCRMGGRAGKACDYLRDNRSDLDIHWINEPYTNAALANIPVS</sequence>
<dbReference type="InterPro" id="IPR050229">
    <property type="entry name" value="GlpE_sulfurtransferase"/>
</dbReference>
<name>A0A2W5IAY3_9ACTN</name>
<comment type="caution">
    <text evidence="2">The sequence shown here is derived from an EMBL/GenBank/DDBJ whole genome shotgun (WGS) entry which is preliminary data.</text>
</comment>
<accession>A0A2W5IAY3</accession>
<dbReference type="PANTHER" id="PTHR43031:SF1">
    <property type="entry name" value="PYRIDINE NUCLEOTIDE-DISULPHIDE OXIDOREDUCTASE"/>
    <property type="match status" value="1"/>
</dbReference>
<reference evidence="2 3" key="1">
    <citation type="submission" date="2017-08" db="EMBL/GenBank/DDBJ databases">
        <title>Infants hospitalized years apart are colonized by the same room-sourced microbial strains.</title>
        <authorList>
            <person name="Brooks B."/>
            <person name="Olm M.R."/>
            <person name="Firek B.A."/>
            <person name="Baker R."/>
            <person name="Thomas B.C."/>
            <person name="Morowitz M.J."/>
            <person name="Banfield J.F."/>
        </authorList>
    </citation>
    <scope>NUCLEOTIDE SEQUENCE [LARGE SCALE GENOMIC DNA]</scope>
    <source>
        <strain evidence="2">S2_006_000_R1_57</strain>
    </source>
</reference>
<evidence type="ECO:0000259" key="1">
    <source>
        <dbReference type="PROSITE" id="PS50206"/>
    </source>
</evidence>